<protein>
    <submittedName>
        <fullName evidence="1">Uncharacterized protein</fullName>
    </submittedName>
</protein>
<dbReference type="EMBL" id="BIFS01000001">
    <property type="protein sequence ID" value="GCE16589.1"/>
    <property type="molecule type" value="Genomic_DNA"/>
</dbReference>
<proteinExistence type="predicted"/>
<name>A0A402ABW1_9CHLR</name>
<sequence length="51" mass="5457">MEVLIYHDDAFSSIHGKGNPAGVVLSASAEAIAVTITGTATYVRQWYMSVQ</sequence>
<dbReference type="AlphaFoldDB" id="A0A402ABW1"/>
<keyword evidence="2" id="KW-1185">Reference proteome</keyword>
<gene>
    <name evidence="1" type="ORF">KDK_03890</name>
</gene>
<organism evidence="1 2">
    <name type="scientific">Dictyobacter kobayashii</name>
    <dbReference type="NCBI Taxonomy" id="2014872"/>
    <lineage>
        <taxon>Bacteria</taxon>
        <taxon>Bacillati</taxon>
        <taxon>Chloroflexota</taxon>
        <taxon>Ktedonobacteria</taxon>
        <taxon>Ktedonobacterales</taxon>
        <taxon>Dictyobacteraceae</taxon>
        <taxon>Dictyobacter</taxon>
    </lineage>
</organism>
<comment type="caution">
    <text evidence="1">The sequence shown here is derived from an EMBL/GenBank/DDBJ whole genome shotgun (WGS) entry which is preliminary data.</text>
</comment>
<evidence type="ECO:0000313" key="2">
    <source>
        <dbReference type="Proteomes" id="UP000287188"/>
    </source>
</evidence>
<accession>A0A402ABW1</accession>
<evidence type="ECO:0000313" key="1">
    <source>
        <dbReference type="EMBL" id="GCE16589.1"/>
    </source>
</evidence>
<reference evidence="2" key="1">
    <citation type="submission" date="2018-12" db="EMBL/GenBank/DDBJ databases">
        <title>Tengunoibacter tsumagoiensis gen. nov., sp. nov., Dictyobacter kobayashii sp. nov., D. alpinus sp. nov., and D. joshuensis sp. nov. and description of Dictyobacteraceae fam. nov. within the order Ktedonobacterales isolated from Tengu-no-mugimeshi.</title>
        <authorList>
            <person name="Wang C.M."/>
            <person name="Zheng Y."/>
            <person name="Sakai Y."/>
            <person name="Toyoda A."/>
            <person name="Minakuchi Y."/>
            <person name="Abe K."/>
            <person name="Yokota A."/>
            <person name="Yabe S."/>
        </authorList>
    </citation>
    <scope>NUCLEOTIDE SEQUENCE [LARGE SCALE GENOMIC DNA]</scope>
    <source>
        <strain evidence="2">Uno11</strain>
    </source>
</reference>
<dbReference type="Proteomes" id="UP000287188">
    <property type="component" value="Unassembled WGS sequence"/>
</dbReference>
<dbReference type="RefSeq" id="WP_161977031.1">
    <property type="nucleotide sequence ID" value="NZ_BIFS01000001.1"/>
</dbReference>